<comment type="caution">
    <text evidence="7">The sequence shown here is derived from an EMBL/GenBank/DDBJ whole genome shotgun (WGS) entry which is preliminary data.</text>
</comment>
<dbReference type="PANTHER" id="PTHR42913:SF3">
    <property type="entry name" value="64 KDA MITOCHONDRIAL NADH DEHYDROGENASE (EUROFUNG)"/>
    <property type="match status" value="1"/>
</dbReference>
<dbReference type="GO" id="GO:0019646">
    <property type="term" value="P:aerobic electron transport chain"/>
    <property type="evidence" value="ECO:0007669"/>
    <property type="project" value="TreeGrafter"/>
</dbReference>
<evidence type="ECO:0000313" key="7">
    <source>
        <dbReference type="EMBL" id="KAB0583107.1"/>
    </source>
</evidence>
<dbReference type="InterPro" id="IPR051169">
    <property type="entry name" value="NADH-Q_oxidoreductase"/>
</dbReference>
<comment type="similarity">
    <text evidence="2">Belongs to the NADH dehydrogenase family.</text>
</comment>
<dbReference type="PANTHER" id="PTHR42913">
    <property type="entry name" value="APOPTOSIS-INDUCING FACTOR 1"/>
    <property type="match status" value="1"/>
</dbReference>
<dbReference type="InterPro" id="IPR036188">
    <property type="entry name" value="FAD/NAD-bd_sf"/>
</dbReference>
<comment type="cofactor">
    <cofactor evidence="1">
        <name>FAD</name>
        <dbReference type="ChEBI" id="CHEBI:57692"/>
    </cofactor>
</comment>
<dbReference type="Pfam" id="PF07992">
    <property type="entry name" value="Pyr_redox_2"/>
    <property type="match status" value="1"/>
</dbReference>
<reference evidence="7 8" key="1">
    <citation type="submission" date="2019-09" db="EMBL/GenBank/DDBJ databases">
        <title>Draft genome sequences of 48 bacterial type strains from the CCUG.</title>
        <authorList>
            <person name="Tunovic T."/>
            <person name="Pineiro-Iglesias B."/>
            <person name="Unosson C."/>
            <person name="Inganas E."/>
            <person name="Ohlen M."/>
            <person name="Cardew S."/>
            <person name="Jensie-Markopoulos S."/>
            <person name="Salva-Serra F."/>
            <person name="Jaen-Luchoro D."/>
            <person name="Karlsson R."/>
            <person name="Svensson-Stadler L."/>
            <person name="Chun J."/>
            <person name="Moore E."/>
        </authorList>
    </citation>
    <scope>NUCLEOTIDE SEQUENCE [LARGE SCALE GENOMIC DNA]</scope>
    <source>
        <strain evidence="7 8">CCUG 30977</strain>
    </source>
</reference>
<dbReference type="AlphaFoldDB" id="A0A643FCL6"/>
<sequence>MHYDIVIVGGGAGGLELAASLGRTLGRHSGQEKVLLIDRASFHIWKPTLHEVAAGTLDAHQEGLSYTTLARRNHFSFTLGELGGVDHQKRHITLAPVLDIQGQVLVPERHISYRWLVLAIGSGSNFFGTPGAEHAYVLEQTLDAERFHQRLLTAFVRTAFSEGKLLSLAIVGAGATGVELSAELIEAHQELTEGLSKEQRFRLDITIVEAAPRILAGLPEKISHQAQVALQRKQVKVLTSTRVQAIEADALVTDQGRIPADLIVWAAGIKAADSNERLGLTTNRSHQFVVDAQLRTSAEGIYAMGDCAACEWESGRLVPARAQAAHQQASYLKQVLLGLLKERPVSAPFQYRDFGSLVSLGENKGVGNLMGGLSGRNFFVEGLIAKWMYMSLHLNHHRAIIGTIDTMVLALVRLLQRRVSGRLKLH</sequence>
<evidence type="ECO:0000256" key="5">
    <source>
        <dbReference type="ARBA" id="ARBA00023002"/>
    </source>
</evidence>
<keyword evidence="5" id="KW-0560">Oxidoreductase</keyword>
<feature type="domain" description="FAD/NAD(P)-binding" evidence="6">
    <location>
        <begin position="3"/>
        <end position="329"/>
    </location>
</feature>
<evidence type="ECO:0000313" key="8">
    <source>
        <dbReference type="Proteomes" id="UP000430120"/>
    </source>
</evidence>
<keyword evidence="8" id="KW-1185">Reference proteome</keyword>
<evidence type="ECO:0000256" key="2">
    <source>
        <dbReference type="ARBA" id="ARBA00005272"/>
    </source>
</evidence>
<dbReference type="PRINTS" id="PR00368">
    <property type="entry name" value="FADPNR"/>
</dbReference>
<keyword evidence="4" id="KW-0274">FAD</keyword>
<evidence type="ECO:0000256" key="1">
    <source>
        <dbReference type="ARBA" id="ARBA00001974"/>
    </source>
</evidence>
<evidence type="ECO:0000256" key="4">
    <source>
        <dbReference type="ARBA" id="ARBA00022827"/>
    </source>
</evidence>
<dbReference type="Proteomes" id="UP000430120">
    <property type="component" value="Unassembled WGS sequence"/>
</dbReference>
<gene>
    <name evidence="7" type="ORF">F7Q92_09555</name>
</gene>
<dbReference type="PRINTS" id="PR00411">
    <property type="entry name" value="PNDRDTASEI"/>
</dbReference>
<organism evidence="7 8">
    <name type="scientific">Ideonella dechloratans</name>
    <dbReference type="NCBI Taxonomy" id="36863"/>
    <lineage>
        <taxon>Bacteria</taxon>
        <taxon>Pseudomonadati</taxon>
        <taxon>Pseudomonadota</taxon>
        <taxon>Betaproteobacteria</taxon>
        <taxon>Burkholderiales</taxon>
        <taxon>Sphaerotilaceae</taxon>
        <taxon>Ideonella</taxon>
    </lineage>
</organism>
<dbReference type="RefSeq" id="WP_151123918.1">
    <property type="nucleotide sequence ID" value="NZ_CP088081.1"/>
</dbReference>
<proteinExistence type="inferred from homology"/>
<accession>A0A643FCL6</accession>
<name>A0A643FCL6_IDEDE</name>
<dbReference type="InterPro" id="IPR023753">
    <property type="entry name" value="FAD/NAD-binding_dom"/>
</dbReference>
<evidence type="ECO:0000256" key="3">
    <source>
        <dbReference type="ARBA" id="ARBA00022630"/>
    </source>
</evidence>
<dbReference type="SUPFAM" id="SSF51905">
    <property type="entry name" value="FAD/NAD(P)-binding domain"/>
    <property type="match status" value="1"/>
</dbReference>
<dbReference type="OrthoDB" id="9781621at2"/>
<evidence type="ECO:0000259" key="6">
    <source>
        <dbReference type="Pfam" id="PF07992"/>
    </source>
</evidence>
<protein>
    <submittedName>
        <fullName evidence="7">FAD-dependent oxidoreductase</fullName>
    </submittedName>
</protein>
<dbReference type="GO" id="GO:0003955">
    <property type="term" value="F:NAD(P)H dehydrogenase (quinone) activity"/>
    <property type="evidence" value="ECO:0007669"/>
    <property type="project" value="TreeGrafter"/>
</dbReference>
<dbReference type="EMBL" id="VZPB01000018">
    <property type="protein sequence ID" value="KAB0583107.1"/>
    <property type="molecule type" value="Genomic_DNA"/>
</dbReference>
<keyword evidence="3" id="KW-0285">Flavoprotein</keyword>
<dbReference type="Gene3D" id="3.50.50.100">
    <property type="match status" value="1"/>
</dbReference>